<proteinExistence type="predicted"/>
<dbReference type="Pfam" id="PF06627">
    <property type="entry name" value="DUF1153"/>
    <property type="match status" value="1"/>
</dbReference>
<dbReference type="OrthoDB" id="9796775at2"/>
<dbReference type="InterPro" id="IPR036388">
    <property type="entry name" value="WH-like_DNA-bd_sf"/>
</dbReference>
<dbReference type="GO" id="GO:0043565">
    <property type="term" value="F:sequence-specific DNA binding"/>
    <property type="evidence" value="ECO:0007669"/>
    <property type="project" value="InterPro"/>
</dbReference>
<dbReference type="AlphaFoldDB" id="A0A1G5IAG6"/>
<keyword evidence="2" id="KW-1185">Reference proteome</keyword>
<evidence type="ECO:0008006" key="3">
    <source>
        <dbReference type="Google" id="ProtNLM"/>
    </source>
</evidence>
<dbReference type="EMBL" id="FMVT01000008">
    <property type="protein sequence ID" value="SCY72589.1"/>
    <property type="molecule type" value="Genomic_DNA"/>
</dbReference>
<evidence type="ECO:0000313" key="1">
    <source>
        <dbReference type="EMBL" id="SCY72589.1"/>
    </source>
</evidence>
<protein>
    <recommendedName>
        <fullName evidence="3">DUF1153 domain-containing protein</fullName>
    </recommendedName>
</protein>
<name>A0A1G5IAG6_9RHOB</name>
<gene>
    <name evidence="1" type="ORF">SAMN05660710_02514</name>
</gene>
<dbReference type="STRING" id="336292.SAMN05660710_02514"/>
<dbReference type="InterPro" id="IPR010921">
    <property type="entry name" value="Trp_repressor/repl_initiator"/>
</dbReference>
<dbReference type="SUPFAM" id="SSF48295">
    <property type="entry name" value="TrpR-like"/>
    <property type="match status" value="1"/>
</dbReference>
<dbReference type="RefSeq" id="WP_090744929.1">
    <property type="nucleotide sequence ID" value="NZ_FMVT01000008.1"/>
</dbReference>
<dbReference type="Gene3D" id="1.10.10.10">
    <property type="entry name" value="Winged helix-like DNA-binding domain superfamily/Winged helix DNA-binding domain"/>
    <property type="match status" value="1"/>
</dbReference>
<organism evidence="1 2">
    <name type="scientific">Paracoccus tibetensis</name>
    <dbReference type="NCBI Taxonomy" id="336292"/>
    <lineage>
        <taxon>Bacteria</taxon>
        <taxon>Pseudomonadati</taxon>
        <taxon>Pseudomonadota</taxon>
        <taxon>Alphaproteobacteria</taxon>
        <taxon>Rhodobacterales</taxon>
        <taxon>Paracoccaceae</taxon>
        <taxon>Paracoccus</taxon>
    </lineage>
</organism>
<accession>A0A1G5IAG6</accession>
<dbReference type="InterPro" id="IPR009534">
    <property type="entry name" value="DUF1153"/>
</dbReference>
<dbReference type="Proteomes" id="UP000199502">
    <property type="component" value="Unassembled WGS sequence"/>
</dbReference>
<evidence type="ECO:0000313" key="2">
    <source>
        <dbReference type="Proteomes" id="UP000199502"/>
    </source>
</evidence>
<sequence>MFVKKSQGPRVVALPDGRILTVADLPAPTARWVASRKEVVVLAVQHGLIGRDEAMRRYGLSEEELDSWIATASRHGRRGLKATAVQKYRQPTSKT</sequence>
<reference evidence="1 2" key="1">
    <citation type="submission" date="2016-10" db="EMBL/GenBank/DDBJ databases">
        <authorList>
            <person name="de Groot N.N."/>
        </authorList>
    </citation>
    <scope>NUCLEOTIDE SEQUENCE [LARGE SCALE GENOMIC DNA]</scope>
    <source>
        <strain evidence="1 2">CGMCC 1.8925</strain>
    </source>
</reference>